<protein>
    <submittedName>
        <fullName evidence="1">Uncharacterized protein</fullName>
    </submittedName>
</protein>
<reference evidence="1 2" key="1">
    <citation type="submission" date="2019-03" db="EMBL/GenBank/DDBJ databases">
        <title>Genomic Encyclopedia of Type Strains, Phase IV (KMG-IV): sequencing the most valuable type-strain genomes for metagenomic binning, comparative biology and taxonomic classification.</title>
        <authorList>
            <person name="Goeker M."/>
        </authorList>
    </citation>
    <scope>NUCLEOTIDE SEQUENCE [LARGE SCALE GENOMIC DNA]</scope>
    <source>
        <strain evidence="1 2">DSM 24455</strain>
    </source>
</reference>
<evidence type="ECO:0000313" key="2">
    <source>
        <dbReference type="Proteomes" id="UP000295325"/>
    </source>
</evidence>
<gene>
    <name evidence="1" type="ORF">EDD71_102168</name>
</gene>
<dbReference type="RefSeq" id="WP_133627056.1">
    <property type="nucleotide sequence ID" value="NZ_SOAZ01000002.1"/>
</dbReference>
<sequence>MNRAMRRKMDKQLRAKLTDEQFQELKSKTISEMIDIEVKRRLDDTWSKMSSVLIEIMRKNRISQERIHKIVSEFSEEIYKRYGRDNDEGLSQC</sequence>
<keyword evidence="2" id="KW-1185">Reference proteome</keyword>
<name>A0A4R7KWX2_9CLOT</name>
<organism evidence="1 2">
    <name type="scientific">Fonticella tunisiensis</name>
    <dbReference type="NCBI Taxonomy" id="1096341"/>
    <lineage>
        <taxon>Bacteria</taxon>
        <taxon>Bacillati</taxon>
        <taxon>Bacillota</taxon>
        <taxon>Clostridia</taxon>
        <taxon>Eubacteriales</taxon>
        <taxon>Clostridiaceae</taxon>
        <taxon>Fonticella</taxon>
    </lineage>
</organism>
<proteinExistence type="predicted"/>
<dbReference type="OrthoDB" id="9980659at2"/>
<accession>A0A4R7KWX2</accession>
<dbReference type="AlphaFoldDB" id="A0A4R7KWX2"/>
<dbReference type="EMBL" id="SOAZ01000002">
    <property type="protein sequence ID" value="TDT63406.1"/>
    <property type="molecule type" value="Genomic_DNA"/>
</dbReference>
<evidence type="ECO:0000313" key="1">
    <source>
        <dbReference type="EMBL" id="TDT63406.1"/>
    </source>
</evidence>
<comment type="caution">
    <text evidence="1">The sequence shown here is derived from an EMBL/GenBank/DDBJ whole genome shotgun (WGS) entry which is preliminary data.</text>
</comment>
<dbReference type="Proteomes" id="UP000295325">
    <property type="component" value="Unassembled WGS sequence"/>
</dbReference>